<name>A0ABY4WGM8_9BACL</name>
<dbReference type="PIRSF" id="PIRSF002741">
    <property type="entry name" value="MppA"/>
    <property type="match status" value="1"/>
</dbReference>
<dbReference type="InterPro" id="IPR030678">
    <property type="entry name" value="Peptide/Ni-bd"/>
</dbReference>
<dbReference type="Pfam" id="PF00496">
    <property type="entry name" value="SBP_bac_5"/>
    <property type="match status" value="1"/>
</dbReference>
<accession>A0ABY4WGM8</accession>
<evidence type="ECO:0000313" key="4">
    <source>
        <dbReference type="EMBL" id="USG66315.1"/>
    </source>
</evidence>
<feature type="region of interest" description="Disordered" evidence="1">
    <location>
        <begin position="26"/>
        <end position="50"/>
    </location>
</feature>
<evidence type="ECO:0000256" key="2">
    <source>
        <dbReference type="SAM" id="SignalP"/>
    </source>
</evidence>
<dbReference type="Proteomes" id="UP001056500">
    <property type="component" value="Chromosome"/>
</dbReference>
<dbReference type="EMBL" id="CP098755">
    <property type="protein sequence ID" value="USG66315.1"/>
    <property type="molecule type" value="Genomic_DNA"/>
</dbReference>
<protein>
    <submittedName>
        <fullName evidence="4">Peptide ABC transporter substrate-binding protein</fullName>
    </submittedName>
</protein>
<feature type="chain" id="PRO_5046958171" evidence="2">
    <location>
        <begin position="34"/>
        <end position="553"/>
    </location>
</feature>
<reference evidence="4" key="1">
    <citation type="submission" date="2022-06" db="EMBL/GenBank/DDBJ databases">
        <title>Genome sequencing of Brevibacillus sp. BB3-R1.</title>
        <authorList>
            <person name="Heo J."/>
            <person name="Lee D."/>
            <person name="Won M."/>
            <person name="Han B.-H."/>
            <person name="Hong S.-B."/>
            <person name="Kwon S.-W."/>
        </authorList>
    </citation>
    <scope>NUCLEOTIDE SEQUENCE</scope>
    <source>
        <strain evidence="4">BB3-R1</strain>
    </source>
</reference>
<keyword evidence="2" id="KW-0732">Signal</keyword>
<evidence type="ECO:0000259" key="3">
    <source>
        <dbReference type="Pfam" id="PF00496"/>
    </source>
</evidence>
<dbReference type="PANTHER" id="PTHR30290:SF79">
    <property type="entry name" value="DIPEPTIDE-BINDING PROTEIN DPPE"/>
    <property type="match status" value="1"/>
</dbReference>
<dbReference type="InterPro" id="IPR039424">
    <property type="entry name" value="SBP_5"/>
</dbReference>
<sequence>MMKRQAAPLIVGLALITATVLGGCTGGSSTSTAQPPPDQTGQTSTNAVQQPKTPSVFRANLHSEPSTIDPGLAKDNTSGTVVRAAFDGLTRLDAKAKPMNSIAQEVKTSADGLTYTFTLRDAKWSNGDPVKASDFVFAWKRALDPKLASEYAYQLYYIKNAQEINAGQASPDTLGAKALDEKTLEVQLVNPTPYFLELTAFYTYYPVNQKVVEANPNWALEAATHVGNGPFKVTTWEHKNKMVLEKNENYWDQQAVKLDRIEFVMIEDDNTELAMFEKGELDWAGQPIGGLPTDAIPSLRAEGKLVIHPEASMYWFKMNTTKPPLNNIKIRKALAYAVNRQDIVDNVTQVGQVPTMGILPQTMILKPEGYFKDNDVETAKKLLAEGLQELGLDKLPVLTLSYNTVDRHKKIAEALQDQWKRNLGIDIKLQNKEFKVHLQDLNELNYEIGRIGWSADFNDPINYLEMFRDKDGGNNDMGWENARYKELIIQAAAELDPEKRAQMFSEAEQIMMDEMPLIPMFTDVDVWVQSDKVKGVQVDPLGFVDLKWAEMIQ</sequence>
<feature type="compositionally biased region" description="Polar residues" evidence="1">
    <location>
        <begin position="39"/>
        <end position="50"/>
    </location>
</feature>
<dbReference type="Gene3D" id="3.40.190.10">
    <property type="entry name" value="Periplasmic binding protein-like II"/>
    <property type="match status" value="1"/>
</dbReference>
<dbReference type="CDD" id="cd08504">
    <property type="entry name" value="PBP2_OppA"/>
    <property type="match status" value="1"/>
</dbReference>
<evidence type="ECO:0000313" key="5">
    <source>
        <dbReference type="Proteomes" id="UP001056500"/>
    </source>
</evidence>
<dbReference type="SUPFAM" id="SSF53850">
    <property type="entry name" value="Periplasmic binding protein-like II"/>
    <property type="match status" value="1"/>
</dbReference>
<dbReference type="PROSITE" id="PS51257">
    <property type="entry name" value="PROKAR_LIPOPROTEIN"/>
    <property type="match status" value="1"/>
</dbReference>
<dbReference type="Gene3D" id="3.10.105.10">
    <property type="entry name" value="Dipeptide-binding Protein, Domain 3"/>
    <property type="match status" value="1"/>
</dbReference>
<keyword evidence="5" id="KW-1185">Reference proteome</keyword>
<proteinExistence type="predicted"/>
<dbReference type="PANTHER" id="PTHR30290">
    <property type="entry name" value="PERIPLASMIC BINDING COMPONENT OF ABC TRANSPORTER"/>
    <property type="match status" value="1"/>
</dbReference>
<evidence type="ECO:0000256" key="1">
    <source>
        <dbReference type="SAM" id="MobiDB-lite"/>
    </source>
</evidence>
<gene>
    <name evidence="4" type="ORF">NDK47_02995</name>
</gene>
<dbReference type="InterPro" id="IPR000914">
    <property type="entry name" value="SBP_5_dom"/>
</dbReference>
<organism evidence="4 5">
    <name type="scientific">Brevibacillus ruminantium</name>
    <dbReference type="NCBI Taxonomy" id="2950604"/>
    <lineage>
        <taxon>Bacteria</taxon>
        <taxon>Bacillati</taxon>
        <taxon>Bacillota</taxon>
        <taxon>Bacilli</taxon>
        <taxon>Bacillales</taxon>
        <taxon>Paenibacillaceae</taxon>
        <taxon>Brevibacillus</taxon>
    </lineage>
</organism>
<feature type="domain" description="Solute-binding protein family 5" evidence="3">
    <location>
        <begin position="98"/>
        <end position="474"/>
    </location>
</feature>
<feature type="signal peptide" evidence="2">
    <location>
        <begin position="1"/>
        <end position="33"/>
    </location>
</feature>
<dbReference type="Gene3D" id="3.90.76.10">
    <property type="entry name" value="Dipeptide-binding Protein, Domain 1"/>
    <property type="match status" value="1"/>
</dbReference>